<feature type="compositionally biased region" description="Basic and acidic residues" evidence="1">
    <location>
        <begin position="64"/>
        <end position="74"/>
    </location>
</feature>
<keyword evidence="3" id="KW-1185">Reference proteome</keyword>
<comment type="caution">
    <text evidence="2">The sequence shown here is derived from an EMBL/GenBank/DDBJ whole genome shotgun (WGS) entry which is preliminary data.</text>
</comment>
<dbReference type="AlphaFoldDB" id="A0A4Y2H836"/>
<feature type="region of interest" description="Disordered" evidence="1">
    <location>
        <begin position="54"/>
        <end position="74"/>
    </location>
</feature>
<accession>A0A4Y2H836</accession>
<feature type="compositionally biased region" description="Basic residues" evidence="1">
    <location>
        <begin position="54"/>
        <end position="63"/>
    </location>
</feature>
<evidence type="ECO:0000313" key="2">
    <source>
        <dbReference type="EMBL" id="GBM61747.1"/>
    </source>
</evidence>
<gene>
    <name evidence="2" type="ORF">AVEN_166874_1</name>
</gene>
<evidence type="ECO:0000256" key="1">
    <source>
        <dbReference type="SAM" id="MobiDB-lite"/>
    </source>
</evidence>
<reference evidence="2 3" key="1">
    <citation type="journal article" date="2019" name="Sci. Rep.">
        <title>Orb-weaving spider Araneus ventricosus genome elucidates the spidroin gene catalogue.</title>
        <authorList>
            <person name="Kono N."/>
            <person name="Nakamura H."/>
            <person name="Ohtoshi R."/>
            <person name="Moran D.A.P."/>
            <person name="Shinohara A."/>
            <person name="Yoshida Y."/>
            <person name="Fujiwara M."/>
            <person name="Mori M."/>
            <person name="Tomita M."/>
            <person name="Arakawa K."/>
        </authorList>
    </citation>
    <scope>NUCLEOTIDE SEQUENCE [LARGE SCALE GENOMIC DNA]</scope>
</reference>
<proteinExistence type="predicted"/>
<dbReference type="Proteomes" id="UP000499080">
    <property type="component" value="Unassembled WGS sequence"/>
</dbReference>
<organism evidence="2 3">
    <name type="scientific">Araneus ventricosus</name>
    <name type="common">Orbweaver spider</name>
    <name type="synonym">Epeira ventricosa</name>
    <dbReference type="NCBI Taxonomy" id="182803"/>
    <lineage>
        <taxon>Eukaryota</taxon>
        <taxon>Metazoa</taxon>
        <taxon>Ecdysozoa</taxon>
        <taxon>Arthropoda</taxon>
        <taxon>Chelicerata</taxon>
        <taxon>Arachnida</taxon>
        <taxon>Araneae</taxon>
        <taxon>Araneomorphae</taxon>
        <taxon>Entelegynae</taxon>
        <taxon>Araneoidea</taxon>
        <taxon>Araneidae</taxon>
        <taxon>Araneus</taxon>
    </lineage>
</organism>
<protein>
    <submittedName>
        <fullName evidence="2">Uncharacterized protein</fullName>
    </submittedName>
</protein>
<sequence>MSRTTNTRLGQQRTASWLPEHAVCQTCLIDRVLSMTQPGVSPLDHQNDVPRTAHHLHHARISKVHGDEKTSPKSEREILLKNKFVSTAIVASPGESLMPASNQTYS</sequence>
<evidence type="ECO:0000313" key="3">
    <source>
        <dbReference type="Proteomes" id="UP000499080"/>
    </source>
</evidence>
<dbReference type="EMBL" id="BGPR01001782">
    <property type="protein sequence ID" value="GBM61747.1"/>
    <property type="molecule type" value="Genomic_DNA"/>
</dbReference>
<name>A0A4Y2H836_ARAVE</name>